<feature type="transmembrane region" description="Helical" evidence="6">
    <location>
        <begin position="247"/>
        <end position="268"/>
    </location>
</feature>
<name>A0A4R3MKS2_9HYPH</name>
<feature type="transmembrane region" description="Helical" evidence="6">
    <location>
        <begin position="275"/>
        <end position="291"/>
    </location>
</feature>
<feature type="transmembrane region" description="Helical" evidence="6">
    <location>
        <begin position="311"/>
        <end position="341"/>
    </location>
</feature>
<evidence type="ECO:0000256" key="1">
    <source>
        <dbReference type="ARBA" id="ARBA00004141"/>
    </source>
</evidence>
<feature type="transmembrane region" description="Helical" evidence="6">
    <location>
        <begin position="217"/>
        <end position="241"/>
    </location>
</feature>
<dbReference type="GO" id="GO:0016020">
    <property type="term" value="C:membrane"/>
    <property type="evidence" value="ECO:0007669"/>
    <property type="project" value="UniProtKB-SubCell"/>
</dbReference>
<keyword evidence="4 6" id="KW-1133">Transmembrane helix</keyword>
<reference evidence="7 8" key="1">
    <citation type="submission" date="2019-03" db="EMBL/GenBank/DDBJ databases">
        <title>Genomic Encyclopedia of Type Strains, Phase IV (KMG-IV): sequencing the most valuable type-strain genomes for metagenomic binning, comparative biology and taxonomic classification.</title>
        <authorList>
            <person name="Goeker M."/>
        </authorList>
    </citation>
    <scope>NUCLEOTIDE SEQUENCE [LARGE SCALE GENOMIC DNA]</scope>
    <source>
        <strain evidence="7 8">DSM 19345</strain>
    </source>
</reference>
<dbReference type="Proteomes" id="UP000295678">
    <property type="component" value="Unassembled WGS sequence"/>
</dbReference>
<feature type="transmembrane region" description="Helical" evidence="6">
    <location>
        <begin position="150"/>
        <end position="175"/>
    </location>
</feature>
<proteinExistence type="inferred from homology"/>
<dbReference type="RefSeq" id="WP_132805227.1">
    <property type="nucleotide sequence ID" value="NZ_SMAK01000002.1"/>
</dbReference>
<comment type="subcellular location">
    <subcellularLocation>
        <location evidence="1">Membrane</location>
        <topology evidence="1">Multi-pass membrane protein</topology>
    </subcellularLocation>
</comment>
<dbReference type="EMBL" id="SMAK01000002">
    <property type="protein sequence ID" value="TCT12440.1"/>
    <property type="molecule type" value="Genomic_DNA"/>
</dbReference>
<dbReference type="InterPro" id="IPR002549">
    <property type="entry name" value="AI-2E-like"/>
</dbReference>
<gene>
    <name evidence="7" type="ORF">EDC22_102125</name>
</gene>
<dbReference type="AlphaFoldDB" id="A0A4R3MKS2"/>
<evidence type="ECO:0000313" key="8">
    <source>
        <dbReference type="Proteomes" id="UP000295678"/>
    </source>
</evidence>
<evidence type="ECO:0000256" key="4">
    <source>
        <dbReference type="ARBA" id="ARBA00022989"/>
    </source>
</evidence>
<comment type="similarity">
    <text evidence="2">Belongs to the autoinducer-2 exporter (AI-2E) (TC 2.A.86) family.</text>
</comment>
<feature type="transmembrane region" description="Helical" evidence="6">
    <location>
        <begin position="53"/>
        <end position="78"/>
    </location>
</feature>
<comment type="caution">
    <text evidence="7">The sequence shown here is derived from an EMBL/GenBank/DDBJ whole genome shotgun (WGS) entry which is preliminary data.</text>
</comment>
<dbReference type="Pfam" id="PF01594">
    <property type="entry name" value="AI-2E_transport"/>
    <property type="match status" value="1"/>
</dbReference>
<dbReference type="PANTHER" id="PTHR21716:SF64">
    <property type="entry name" value="AI-2 TRANSPORT PROTEIN TQSA"/>
    <property type="match status" value="1"/>
</dbReference>
<dbReference type="PANTHER" id="PTHR21716">
    <property type="entry name" value="TRANSMEMBRANE PROTEIN"/>
    <property type="match status" value="1"/>
</dbReference>
<evidence type="ECO:0000256" key="5">
    <source>
        <dbReference type="ARBA" id="ARBA00023136"/>
    </source>
</evidence>
<evidence type="ECO:0000256" key="6">
    <source>
        <dbReference type="SAM" id="Phobius"/>
    </source>
</evidence>
<evidence type="ECO:0000256" key="2">
    <source>
        <dbReference type="ARBA" id="ARBA00009773"/>
    </source>
</evidence>
<dbReference type="OrthoDB" id="5792512at2"/>
<evidence type="ECO:0000256" key="3">
    <source>
        <dbReference type="ARBA" id="ARBA00022692"/>
    </source>
</evidence>
<accession>A0A4R3MKS2</accession>
<keyword evidence="3 6" id="KW-0812">Transmembrane</keyword>
<feature type="transmembrane region" description="Helical" evidence="6">
    <location>
        <begin position="12"/>
        <end position="41"/>
    </location>
</feature>
<organism evidence="7 8">
    <name type="scientific">Tepidamorphus gemmatus</name>
    <dbReference type="NCBI Taxonomy" id="747076"/>
    <lineage>
        <taxon>Bacteria</taxon>
        <taxon>Pseudomonadati</taxon>
        <taxon>Pseudomonadota</taxon>
        <taxon>Alphaproteobacteria</taxon>
        <taxon>Hyphomicrobiales</taxon>
        <taxon>Tepidamorphaceae</taxon>
        <taxon>Tepidamorphus</taxon>
    </lineage>
</organism>
<keyword evidence="5 6" id="KW-0472">Membrane</keyword>
<protein>
    <submittedName>
        <fullName evidence="7">Putative PurR-regulated permease PerM</fullName>
    </submittedName>
</protein>
<keyword evidence="8" id="KW-1185">Reference proteome</keyword>
<sequence length="367" mass="38928">MSLQRQMGFWMAALAVLILILVVLRPILLPFVAGMALAYALDPLADRLERLGLGRLVASLLILFLFAVVFIVAIAALAPLLGQQIALFAQSLPANIARLQELFLKASQSAQLGWLRDMLGTGEAGGSTSFSVGELVGQAASWLAGVAQSVVSGGLALVNFLSLLVVTPVVAFYLLNDWDRMVARIDSWLPRQHAATIRALARQVDDALAGFVRGQALLCLILGLFYAIGLTLVGLNFGLLIGLGAGLISFIPFVGTILGFLVAVGVALAQFWPDWLMIGIVIGIFITGQALEGNVLQPKLVGEHVGLHPVWLIFALFAFGYLMGFVGMLLAVPLAAIVGVLSRFAVRQYLLSSYYTGTGGDSGKPVA</sequence>
<dbReference type="GO" id="GO:0055085">
    <property type="term" value="P:transmembrane transport"/>
    <property type="evidence" value="ECO:0007669"/>
    <property type="project" value="TreeGrafter"/>
</dbReference>
<evidence type="ECO:0000313" key="7">
    <source>
        <dbReference type="EMBL" id="TCT12440.1"/>
    </source>
</evidence>